<keyword evidence="3 7" id="KW-0805">Transcription regulation</keyword>
<dbReference type="GO" id="GO:0005634">
    <property type="term" value="C:nucleus"/>
    <property type="evidence" value="ECO:0000318"/>
    <property type="project" value="GO_Central"/>
</dbReference>
<reference evidence="13" key="1">
    <citation type="journal article" date="2017" name="Cell">
        <title>Insights into land plant evolution garnered from the Marchantia polymorpha genome.</title>
        <authorList>
            <person name="Bowman J.L."/>
            <person name="Kohchi T."/>
            <person name="Yamato K.T."/>
            <person name="Jenkins J."/>
            <person name="Shu S."/>
            <person name="Ishizaki K."/>
            <person name="Yamaoka S."/>
            <person name="Nishihama R."/>
            <person name="Nakamura Y."/>
            <person name="Berger F."/>
            <person name="Adam C."/>
            <person name="Aki S.S."/>
            <person name="Althoff F."/>
            <person name="Araki T."/>
            <person name="Arteaga-Vazquez M.A."/>
            <person name="Balasubrmanian S."/>
            <person name="Barry K."/>
            <person name="Bauer D."/>
            <person name="Boehm C.R."/>
            <person name="Briginshaw L."/>
            <person name="Caballero-Perez J."/>
            <person name="Catarino B."/>
            <person name="Chen F."/>
            <person name="Chiyoda S."/>
            <person name="Chovatia M."/>
            <person name="Davies K.M."/>
            <person name="Delmans M."/>
            <person name="Demura T."/>
            <person name="Dierschke T."/>
            <person name="Dolan L."/>
            <person name="Dorantes-Acosta A.E."/>
            <person name="Eklund D.M."/>
            <person name="Florent S.N."/>
            <person name="Flores-Sandoval E."/>
            <person name="Fujiyama A."/>
            <person name="Fukuzawa H."/>
            <person name="Galik B."/>
            <person name="Grimanelli D."/>
            <person name="Grimwood J."/>
            <person name="Grossniklaus U."/>
            <person name="Hamada T."/>
            <person name="Haseloff J."/>
            <person name="Hetherington A.J."/>
            <person name="Higo A."/>
            <person name="Hirakawa Y."/>
            <person name="Hundley H.N."/>
            <person name="Ikeda Y."/>
            <person name="Inoue K."/>
            <person name="Inoue S.I."/>
            <person name="Ishida S."/>
            <person name="Jia Q."/>
            <person name="Kakita M."/>
            <person name="Kanazawa T."/>
            <person name="Kawai Y."/>
            <person name="Kawashima T."/>
            <person name="Kennedy M."/>
            <person name="Kinose K."/>
            <person name="Kinoshita T."/>
            <person name="Kohara Y."/>
            <person name="Koide E."/>
            <person name="Komatsu K."/>
            <person name="Kopischke S."/>
            <person name="Kubo M."/>
            <person name="Kyozuka J."/>
            <person name="Lagercrantz U."/>
            <person name="Lin S.S."/>
            <person name="Lindquist E."/>
            <person name="Lipzen A.M."/>
            <person name="Lu C.W."/>
            <person name="De Luna E."/>
            <person name="Martienssen R.A."/>
            <person name="Minamino N."/>
            <person name="Mizutani M."/>
            <person name="Mizutani M."/>
            <person name="Mochizuki N."/>
            <person name="Monte I."/>
            <person name="Mosher R."/>
            <person name="Nagasaki H."/>
            <person name="Nakagami H."/>
            <person name="Naramoto S."/>
            <person name="Nishitani K."/>
            <person name="Ohtani M."/>
            <person name="Okamoto T."/>
            <person name="Okumura M."/>
            <person name="Phillips J."/>
            <person name="Pollak B."/>
            <person name="Reinders A."/>
            <person name="Rovekamp M."/>
            <person name="Sano R."/>
            <person name="Sawa S."/>
            <person name="Schmid M.W."/>
            <person name="Shirakawa M."/>
            <person name="Solano R."/>
            <person name="Spunde A."/>
            <person name="Suetsugu N."/>
            <person name="Sugano S."/>
            <person name="Sugiyama A."/>
            <person name="Sun R."/>
            <person name="Suzuki Y."/>
            <person name="Takenaka M."/>
            <person name="Takezawa D."/>
            <person name="Tomogane H."/>
            <person name="Tsuzuki M."/>
            <person name="Ueda T."/>
            <person name="Umeda M."/>
            <person name="Ward J.M."/>
            <person name="Watanabe Y."/>
            <person name="Yazaki K."/>
            <person name="Yokoyama R."/>
            <person name="Yoshitake Y."/>
            <person name="Yotsui I."/>
            <person name="Zachgo S."/>
            <person name="Schmutz J."/>
        </authorList>
    </citation>
    <scope>NUCLEOTIDE SEQUENCE [LARGE SCALE GENOMIC DNA]</scope>
    <source>
        <strain evidence="13">Tak-1</strain>
    </source>
</reference>
<dbReference type="InterPro" id="IPR015648">
    <property type="entry name" value="Transcrpt_fac_DP"/>
</dbReference>
<dbReference type="AlphaFoldDB" id="A0A2R6WAB6"/>
<dbReference type="InterPro" id="IPR037241">
    <property type="entry name" value="E2F-DP_heterodim"/>
</dbReference>
<dbReference type="EMBL" id="KZ772792">
    <property type="protein sequence ID" value="PTQ30779.1"/>
    <property type="molecule type" value="Genomic_DNA"/>
</dbReference>
<dbReference type="InterPro" id="IPR036388">
    <property type="entry name" value="WH-like_DNA-bd_sf"/>
</dbReference>
<proteinExistence type="inferred from homology"/>
<dbReference type="Gene3D" id="1.10.10.10">
    <property type="entry name" value="Winged helix-like DNA-binding domain superfamily/Winged helix DNA-binding domain"/>
    <property type="match status" value="1"/>
</dbReference>
<dbReference type="InterPro" id="IPR036390">
    <property type="entry name" value="WH_DNA-bd_sf"/>
</dbReference>
<keyword evidence="8" id="KW-0175">Coiled coil</keyword>
<keyword evidence="5 7" id="KW-0804">Transcription</keyword>
<dbReference type="OrthoDB" id="552115at2759"/>
<name>A0A2R6WAB6_MARPO</name>
<evidence type="ECO:0000256" key="1">
    <source>
        <dbReference type="ARBA" id="ARBA00004123"/>
    </source>
</evidence>
<dbReference type="Proteomes" id="UP000244005">
    <property type="component" value="Unassembled WGS sequence"/>
</dbReference>
<evidence type="ECO:0000256" key="3">
    <source>
        <dbReference type="ARBA" id="ARBA00023015"/>
    </source>
</evidence>
<keyword evidence="6 7" id="KW-0539">Nucleus</keyword>
<dbReference type="InterPro" id="IPR014889">
    <property type="entry name" value="Transc_factor_DP_C"/>
</dbReference>
<evidence type="ECO:0000256" key="4">
    <source>
        <dbReference type="ARBA" id="ARBA00023125"/>
    </source>
</evidence>
<protein>
    <recommendedName>
        <fullName evidence="14">E2F/DP family winged-helix DNA-binding domain-containing protein</fullName>
    </recommendedName>
</protein>
<evidence type="ECO:0000256" key="2">
    <source>
        <dbReference type="ARBA" id="ARBA00010940"/>
    </source>
</evidence>
<feature type="coiled-coil region" evidence="8">
    <location>
        <begin position="384"/>
        <end position="411"/>
    </location>
</feature>
<dbReference type="GO" id="GO:0000981">
    <property type="term" value="F:DNA-binding transcription factor activity, RNA polymerase II-specific"/>
    <property type="evidence" value="ECO:0000318"/>
    <property type="project" value="GO_Central"/>
</dbReference>
<dbReference type="FunFam" id="1.10.10.10:FF:000360">
    <property type="entry name" value="Transcription factor Dp-1, a"/>
    <property type="match status" value="1"/>
</dbReference>
<feature type="domain" description="E2F/DP family winged-helix DNA-binding" evidence="11">
    <location>
        <begin position="278"/>
        <end position="360"/>
    </location>
</feature>
<comment type="subcellular location">
    <subcellularLocation>
        <location evidence="1 7">Nucleus</location>
    </subcellularLocation>
</comment>
<dbReference type="GO" id="GO:0051726">
    <property type="term" value="P:regulation of cell cycle"/>
    <property type="evidence" value="ECO:0007669"/>
    <property type="project" value="InterPro"/>
</dbReference>
<dbReference type="SUPFAM" id="SSF144074">
    <property type="entry name" value="E2F-DP heterodimerization region"/>
    <property type="match status" value="1"/>
</dbReference>
<dbReference type="PANTHER" id="PTHR12548:SF9">
    <property type="entry name" value="TRANSCRIPTION FACTOR DP"/>
    <property type="match status" value="1"/>
</dbReference>
<feature type="compositionally biased region" description="Basic and acidic residues" evidence="9">
    <location>
        <begin position="29"/>
        <end position="48"/>
    </location>
</feature>
<dbReference type="InterPro" id="IPR038168">
    <property type="entry name" value="TF_DP_C_sf"/>
</dbReference>
<dbReference type="GO" id="GO:0005667">
    <property type="term" value="C:transcription regulator complex"/>
    <property type="evidence" value="ECO:0007669"/>
    <property type="project" value="InterPro"/>
</dbReference>
<accession>A0A2R6WAB6</accession>
<gene>
    <name evidence="12" type="ORF">MARPO_0120s0051</name>
</gene>
<dbReference type="SMART" id="SM01138">
    <property type="entry name" value="DP"/>
    <property type="match status" value="1"/>
</dbReference>
<evidence type="ECO:0008006" key="14">
    <source>
        <dbReference type="Google" id="ProtNLM"/>
    </source>
</evidence>
<evidence type="ECO:0000259" key="10">
    <source>
        <dbReference type="SMART" id="SM01138"/>
    </source>
</evidence>
<evidence type="ECO:0000256" key="7">
    <source>
        <dbReference type="RuleBase" id="RU003796"/>
    </source>
</evidence>
<dbReference type="SMART" id="SM01372">
    <property type="entry name" value="E2F_TDP"/>
    <property type="match status" value="1"/>
</dbReference>
<evidence type="ECO:0000256" key="8">
    <source>
        <dbReference type="SAM" id="Coils"/>
    </source>
</evidence>
<evidence type="ECO:0000313" key="12">
    <source>
        <dbReference type="EMBL" id="PTQ30779.1"/>
    </source>
</evidence>
<feature type="domain" description="Transcription factor DP C-terminal" evidence="10">
    <location>
        <begin position="368"/>
        <end position="501"/>
    </location>
</feature>
<feature type="region of interest" description="Disordered" evidence="9">
    <location>
        <begin position="27"/>
        <end position="67"/>
    </location>
</feature>
<evidence type="ECO:0000256" key="9">
    <source>
        <dbReference type="SAM" id="MobiDB-lite"/>
    </source>
</evidence>
<evidence type="ECO:0000256" key="5">
    <source>
        <dbReference type="ARBA" id="ARBA00023163"/>
    </source>
</evidence>
<dbReference type="PANTHER" id="PTHR12548">
    <property type="entry name" value="TRANSCRIPTION FACTOR DP"/>
    <property type="match status" value="1"/>
</dbReference>
<dbReference type="InterPro" id="IPR003316">
    <property type="entry name" value="E2F_WHTH_DNA-bd_dom"/>
</dbReference>
<dbReference type="Pfam" id="PF02319">
    <property type="entry name" value="WHD_E2F_TDP"/>
    <property type="match status" value="1"/>
</dbReference>
<sequence>MNTMNHRRLSAESSNIKVVSKSKRKVKTKLFEDSPTKSRISPEKKECSTGEPESDDTVNFGESDQEGNLFQNASDDSFYNLGGESDFLGGRYFHKFYEDQDGMISPINELLQSNSLTDKESSEFISPNSMGMEDDFQSTPMNLATYSTFFTDSERIPSSVYGMESADDIFLEDIVLPESHESMESIEKYFLGDIGFPETQKIIESEEEISFEGILLSEPEQSMGSEKEESLEEILLPEPEHSETIQTVTKKRTRRKLDKVPPEINGKLGGVKSKVKQDRTRGLRHISLSVTKKLETSGQTTYDEVADEVVADLIASEDQRFPHKLSVLSKNIRRRVYDTLNVLNAIGIICKKKQDVKWLGQRNGEATETVEMKRKKLLDLKKSLEMKRAYLQELETKKSRLENLVDRNQITYFSSGQMPEKYITLPFFLIENPEGSEVKCGFIAEEDLWTLYVYHDKSTPLPVHDDGCVLKALEDSTAMATNVTTDLDIYNSLSQDEGSSSFSWMDEILNYASDENHEWNEPLADISLDEDDLELDYLIEQ</sequence>
<dbReference type="Pfam" id="PF08781">
    <property type="entry name" value="DP"/>
    <property type="match status" value="1"/>
</dbReference>
<organism evidence="12 13">
    <name type="scientific">Marchantia polymorpha</name>
    <name type="common">Common liverwort</name>
    <name type="synonym">Marchantia aquatica</name>
    <dbReference type="NCBI Taxonomy" id="3197"/>
    <lineage>
        <taxon>Eukaryota</taxon>
        <taxon>Viridiplantae</taxon>
        <taxon>Streptophyta</taxon>
        <taxon>Embryophyta</taxon>
        <taxon>Marchantiophyta</taxon>
        <taxon>Marchantiopsida</taxon>
        <taxon>Marchantiidae</taxon>
        <taxon>Marchantiales</taxon>
        <taxon>Marchantiaceae</taxon>
        <taxon>Marchantia</taxon>
    </lineage>
</organism>
<keyword evidence="13" id="KW-1185">Reference proteome</keyword>
<evidence type="ECO:0000259" key="11">
    <source>
        <dbReference type="SMART" id="SM01372"/>
    </source>
</evidence>
<dbReference type="Gene3D" id="1.20.140.80">
    <property type="entry name" value="Transcription factor DP"/>
    <property type="match status" value="1"/>
</dbReference>
<evidence type="ECO:0000313" key="13">
    <source>
        <dbReference type="Proteomes" id="UP000244005"/>
    </source>
</evidence>
<keyword evidence="4 7" id="KW-0238">DNA-binding</keyword>
<evidence type="ECO:0000256" key="6">
    <source>
        <dbReference type="ARBA" id="ARBA00023242"/>
    </source>
</evidence>
<dbReference type="Gramene" id="Mp4g07910.1">
    <property type="protein sequence ID" value="Mp4g07910.1.cds"/>
    <property type="gene ID" value="Mp4g07910"/>
</dbReference>
<comment type="similarity">
    <text evidence="2 7">Belongs to the E2F/DP family.</text>
</comment>
<dbReference type="GO" id="GO:0006357">
    <property type="term" value="P:regulation of transcription by RNA polymerase II"/>
    <property type="evidence" value="ECO:0000318"/>
    <property type="project" value="GO_Central"/>
</dbReference>
<dbReference type="GO" id="GO:0003677">
    <property type="term" value="F:DNA binding"/>
    <property type="evidence" value="ECO:0007669"/>
    <property type="project" value="UniProtKB-KW"/>
</dbReference>
<dbReference type="SUPFAM" id="SSF46785">
    <property type="entry name" value="Winged helix' DNA-binding domain"/>
    <property type="match status" value="1"/>
</dbReference>